<dbReference type="EC" id="4.3.2.7" evidence="1"/>
<dbReference type="AlphaFoldDB" id="A0A6J4NVA1"/>
<dbReference type="GO" id="GO:0061928">
    <property type="term" value="F:glutathione specific gamma-glutamylcyclotransferase activity"/>
    <property type="evidence" value="ECO:0007669"/>
    <property type="project" value="UniProtKB-EC"/>
</dbReference>
<dbReference type="InterPro" id="IPR006840">
    <property type="entry name" value="ChaC"/>
</dbReference>
<dbReference type="PANTHER" id="PTHR12192">
    <property type="entry name" value="CATION TRANSPORT PROTEIN CHAC-RELATED"/>
    <property type="match status" value="1"/>
</dbReference>
<dbReference type="CDD" id="cd06661">
    <property type="entry name" value="GGCT_like"/>
    <property type="match status" value="1"/>
</dbReference>
<organism evidence="3">
    <name type="scientific">uncultured Rubellimicrobium sp</name>
    <dbReference type="NCBI Taxonomy" id="543078"/>
    <lineage>
        <taxon>Bacteria</taxon>
        <taxon>Pseudomonadati</taxon>
        <taxon>Pseudomonadota</taxon>
        <taxon>Alphaproteobacteria</taxon>
        <taxon>Rhodobacterales</taxon>
        <taxon>Roseobacteraceae</taxon>
        <taxon>Rubellimicrobium</taxon>
        <taxon>environmental samples</taxon>
    </lineage>
</organism>
<dbReference type="InterPro" id="IPR013024">
    <property type="entry name" value="GGCT-like"/>
</dbReference>
<evidence type="ECO:0000313" key="3">
    <source>
        <dbReference type="EMBL" id="CAA9398496.1"/>
    </source>
</evidence>
<name>A0A6J4NVA1_9RHOB</name>
<dbReference type="InterPro" id="IPR036568">
    <property type="entry name" value="GGCT-like_sf"/>
</dbReference>
<dbReference type="Pfam" id="PF04752">
    <property type="entry name" value="ChaC"/>
    <property type="match status" value="1"/>
</dbReference>
<dbReference type="GO" id="GO:0005737">
    <property type="term" value="C:cytoplasm"/>
    <property type="evidence" value="ECO:0007669"/>
    <property type="project" value="TreeGrafter"/>
</dbReference>
<keyword evidence="2" id="KW-0456">Lyase</keyword>
<dbReference type="GO" id="GO:0006751">
    <property type="term" value="P:glutathione catabolic process"/>
    <property type="evidence" value="ECO:0007669"/>
    <property type="project" value="InterPro"/>
</dbReference>
<evidence type="ECO:0000256" key="2">
    <source>
        <dbReference type="ARBA" id="ARBA00023239"/>
    </source>
</evidence>
<protein>
    <recommendedName>
        <fullName evidence="1">glutathione-specific gamma-glutamylcyclotransferase</fullName>
        <ecNumber evidence="1">4.3.2.7</ecNumber>
    </recommendedName>
</protein>
<sequence length="233" mass="25852">MRPFSPKALHLTEDHVARATRHVDDFPHPSAFTRASDADYEAFVDRLMAERPDGALHLFAYGSLIWNPGFDAVGRRRAVARGWHRQFALVMRGHRGTPEAPGLMMTLMSGGRCVGLALEVAAGRERQVLDVSARREFPFIETMAHCRWIRLDTDDGPLRGLVFWAGPTGPNVHRGLSLHEAAARIARACGPKGSNADYLRSTVAALEAHGIRDRNLWTLQRLVAAEIDRMQGS</sequence>
<accession>A0A6J4NVA1</accession>
<reference evidence="3" key="1">
    <citation type="submission" date="2020-02" db="EMBL/GenBank/DDBJ databases">
        <authorList>
            <person name="Meier V. D."/>
        </authorList>
    </citation>
    <scope>NUCLEOTIDE SEQUENCE</scope>
    <source>
        <strain evidence="3">AVDCRST_MAG15</strain>
    </source>
</reference>
<gene>
    <name evidence="3" type="ORF">AVDCRST_MAG15-867</name>
</gene>
<proteinExistence type="predicted"/>
<evidence type="ECO:0000256" key="1">
    <source>
        <dbReference type="ARBA" id="ARBA00012344"/>
    </source>
</evidence>
<dbReference type="EMBL" id="CADCUU010000120">
    <property type="protein sequence ID" value="CAA9398496.1"/>
    <property type="molecule type" value="Genomic_DNA"/>
</dbReference>
<dbReference type="SUPFAM" id="SSF110857">
    <property type="entry name" value="Gamma-glutamyl cyclotransferase-like"/>
    <property type="match status" value="1"/>
</dbReference>
<dbReference type="PANTHER" id="PTHR12192:SF2">
    <property type="entry name" value="GLUTATHIONE-SPECIFIC GAMMA-GLUTAMYLCYCLOTRANSFERASE 2"/>
    <property type="match status" value="1"/>
</dbReference>